<name>A0A0K1Q6C6_9BACT</name>
<organism evidence="2 3">
    <name type="scientific">Labilithrix luteola</name>
    <dbReference type="NCBI Taxonomy" id="1391654"/>
    <lineage>
        <taxon>Bacteria</taxon>
        <taxon>Pseudomonadati</taxon>
        <taxon>Myxococcota</taxon>
        <taxon>Polyangia</taxon>
        <taxon>Polyangiales</taxon>
        <taxon>Labilitrichaceae</taxon>
        <taxon>Labilithrix</taxon>
    </lineage>
</organism>
<dbReference type="EMBL" id="CP012333">
    <property type="protein sequence ID" value="AKV01386.1"/>
    <property type="molecule type" value="Genomic_DNA"/>
</dbReference>
<reference evidence="2 3" key="1">
    <citation type="submission" date="2015-08" db="EMBL/GenBank/DDBJ databases">
        <authorList>
            <person name="Babu N.S."/>
            <person name="Beckwith C.J."/>
            <person name="Beseler K.G."/>
            <person name="Brison A."/>
            <person name="Carone J.V."/>
            <person name="Caskin T.P."/>
            <person name="Diamond M."/>
            <person name="Durham M.E."/>
            <person name="Foxe J.M."/>
            <person name="Go M."/>
            <person name="Henderson B.A."/>
            <person name="Jones I.B."/>
            <person name="McGettigan J.A."/>
            <person name="Micheletti S.J."/>
            <person name="Nasrallah M.E."/>
            <person name="Ortiz D."/>
            <person name="Piller C.R."/>
            <person name="Privatt S.R."/>
            <person name="Schneider S.L."/>
            <person name="Sharp S."/>
            <person name="Smith T.C."/>
            <person name="Stanton J.D."/>
            <person name="Ullery H.E."/>
            <person name="Wilson R.J."/>
            <person name="Serrano M.G."/>
            <person name="Buck G."/>
            <person name="Lee V."/>
            <person name="Wang Y."/>
            <person name="Carvalho R."/>
            <person name="Voegtly L."/>
            <person name="Shi R."/>
            <person name="Duckworth R."/>
            <person name="Johnson A."/>
            <person name="Loviza R."/>
            <person name="Walstead R."/>
            <person name="Shah Z."/>
            <person name="Kiflezghi M."/>
            <person name="Wade K."/>
            <person name="Ball S.L."/>
            <person name="Bradley K.W."/>
            <person name="Asai D.J."/>
            <person name="Bowman C.A."/>
            <person name="Russell D.A."/>
            <person name="Pope W.H."/>
            <person name="Jacobs-Sera D."/>
            <person name="Hendrix R.W."/>
            <person name="Hatfull G.F."/>
        </authorList>
    </citation>
    <scope>NUCLEOTIDE SEQUENCE [LARGE SCALE GENOMIC DNA]</scope>
    <source>
        <strain evidence="2 3">DSM 27648</strain>
    </source>
</reference>
<evidence type="ECO:0000256" key="1">
    <source>
        <dbReference type="SAM" id="MobiDB-lite"/>
    </source>
</evidence>
<feature type="compositionally biased region" description="Basic and acidic residues" evidence="1">
    <location>
        <begin position="7"/>
        <end position="17"/>
    </location>
</feature>
<keyword evidence="3" id="KW-1185">Reference proteome</keyword>
<dbReference type="STRING" id="1391654.AKJ09_08049"/>
<feature type="region of interest" description="Disordered" evidence="1">
    <location>
        <begin position="1"/>
        <end position="41"/>
    </location>
</feature>
<dbReference type="AlphaFoldDB" id="A0A0K1Q6C6"/>
<proteinExistence type="predicted"/>
<dbReference type="Proteomes" id="UP000064967">
    <property type="component" value="Chromosome"/>
</dbReference>
<sequence>MSLHAGRRIEASKDHAHQSKAGPKGTSNGLDHLIAQAKSAP</sequence>
<gene>
    <name evidence="2" type="ORF">AKJ09_08049</name>
</gene>
<protein>
    <submittedName>
        <fullName evidence="2">Uncharacterized protein</fullName>
    </submittedName>
</protein>
<dbReference type="KEGG" id="llu:AKJ09_08049"/>
<accession>A0A0K1Q6C6</accession>
<evidence type="ECO:0000313" key="2">
    <source>
        <dbReference type="EMBL" id="AKV01386.1"/>
    </source>
</evidence>
<evidence type="ECO:0000313" key="3">
    <source>
        <dbReference type="Proteomes" id="UP000064967"/>
    </source>
</evidence>